<accession>A0A4S4BMD4</accession>
<feature type="domain" description="SGNH hydrolase-type esterase" evidence="1">
    <location>
        <begin position="54"/>
        <end position="245"/>
    </location>
</feature>
<dbReference type="GO" id="GO:0004622">
    <property type="term" value="F:phosphatidylcholine lysophospholipase activity"/>
    <property type="evidence" value="ECO:0007669"/>
    <property type="project" value="TreeGrafter"/>
</dbReference>
<proteinExistence type="predicted"/>
<evidence type="ECO:0000259" key="1">
    <source>
        <dbReference type="Pfam" id="PF13472"/>
    </source>
</evidence>
<dbReference type="InterPro" id="IPR013830">
    <property type="entry name" value="SGNH_hydro"/>
</dbReference>
<dbReference type="Gene3D" id="3.40.50.1110">
    <property type="entry name" value="SGNH hydrolase"/>
    <property type="match status" value="1"/>
</dbReference>
<sequence>MKRKIVAICIFGLLAATGCMAERTGNLGAEPDSEINKQEASEVNAPKTIKLVGIGDSLTKGIGDESGHGGYFGMVKDKIEEQDHIKEVSVKNFGVKGHKTSNLQAKLQEEAVIKSVEEADIILMTIGGNDIMNVVRSNIFSLDFEPFRTEQKNYEKRLKDVFTTIRHHNSNAYIVFIGLYNPFQSMLPELPEINTIINEWNVNTKQMINKDDKAIFVSVDQLFSNDHDERLFYKDEFHPNEKGYSLIAGEVFKAIKEIDFERFNNEK</sequence>
<dbReference type="InterPro" id="IPR051532">
    <property type="entry name" value="Ester_Hydrolysis_Enzymes"/>
</dbReference>
<dbReference type="RefSeq" id="WP_136358054.1">
    <property type="nucleotide sequence ID" value="NZ_CP046266.1"/>
</dbReference>
<dbReference type="InterPro" id="IPR036514">
    <property type="entry name" value="SGNH_hydro_sf"/>
</dbReference>
<reference evidence="2 3" key="1">
    <citation type="submission" date="2019-04" db="EMBL/GenBank/DDBJ databases">
        <title>Bacillus sediminilitoris sp. nov., isolated from a tidal flat sediment on the East China Sea.</title>
        <authorList>
            <person name="Wei Y."/>
            <person name="Mao H."/>
            <person name="Fang J."/>
        </authorList>
    </citation>
    <scope>NUCLEOTIDE SEQUENCE [LARGE SCALE GENOMIC DNA]</scope>
    <source>
        <strain evidence="2 3">DSL-17</strain>
    </source>
</reference>
<evidence type="ECO:0000313" key="3">
    <source>
        <dbReference type="Proteomes" id="UP000310334"/>
    </source>
</evidence>
<dbReference type="OrthoDB" id="252349at2"/>
<dbReference type="Pfam" id="PF13472">
    <property type="entry name" value="Lipase_GDSL_2"/>
    <property type="match status" value="1"/>
</dbReference>
<dbReference type="Proteomes" id="UP000310334">
    <property type="component" value="Unassembled WGS sequence"/>
</dbReference>
<dbReference type="EMBL" id="SSNT01000023">
    <property type="protein sequence ID" value="THF75980.1"/>
    <property type="molecule type" value="Genomic_DNA"/>
</dbReference>
<dbReference type="PANTHER" id="PTHR30383">
    <property type="entry name" value="THIOESTERASE 1/PROTEASE 1/LYSOPHOSPHOLIPASE L1"/>
    <property type="match status" value="1"/>
</dbReference>
<dbReference type="CDD" id="cd04506">
    <property type="entry name" value="SGNH_hydrolase_YpmR_like"/>
    <property type="match status" value="1"/>
</dbReference>
<protein>
    <submittedName>
        <fullName evidence="2">GDSL family lipase</fullName>
    </submittedName>
</protein>
<comment type="caution">
    <text evidence="2">The sequence shown here is derived from an EMBL/GenBank/DDBJ whole genome shotgun (WGS) entry which is preliminary data.</text>
</comment>
<name>A0A4S4BMD4_9BACI</name>
<dbReference type="SUPFAM" id="SSF52266">
    <property type="entry name" value="SGNH hydrolase"/>
    <property type="match status" value="1"/>
</dbReference>
<gene>
    <name evidence="2" type="ORF">E6W99_22485</name>
</gene>
<organism evidence="2 3">
    <name type="scientific">Metabacillus sediminilitoris</name>
    <dbReference type="NCBI Taxonomy" id="2567941"/>
    <lineage>
        <taxon>Bacteria</taxon>
        <taxon>Bacillati</taxon>
        <taxon>Bacillota</taxon>
        <taxon>Bacilli</taxon>
        <taxon>Bacillales</taxon>
        <taxon>Bacillaceae</taxon>
        <taxon>Metabacillus</taxon>
    </lineage>
</organism>
<keyword evidence="3" id="KW-1185">Reference proteome</keyword>
<dbReference type="PROSITE" id="PS51257">
    <property type="entry name" value="PROKAR_LIPOPROTEIN"/>
    <property type="match status" value="1"/>
</dbReference>
<evidence type="ECO:0000313" key="2">
    <source>
        <dbReference type="EMBL" id="THF75980.1"/>
    </source>
</evidence>
<dbReference type="AlphaFoldDB" id="A0A4S4BMD4"/>
<dbReference type="PANTHER" id="PTHR30383:SF27">
    <property type="entry name" value="SPORE GERMINATION LIPASE LIPC"/>
    <property type="match status" value="1"/>
</dbReference>